<organism evidence="6 9">
    <name type="scientific">Lactobacillus selangorensis</name>
    <dbReference type="NCBI Taxonomy" id="81857"/>
    <lineage>
        <taxon>Bacteria</taxon>
        <taxon>Bacillati</taxon>
        <taxon>Bacillota</taxon>
        <taxon>Bacilli</taxon>
        <taxon>Lactobacillales</taxon>
        <taxon>Lactobacillaceae</taxon>
        <taxon>Lactobacillus</taxon>
    </lineage>
</organism>
<dbReference type="OrthoDB" id="9766299at2"/>
<gene>
    <name evidence="6" type="ORF">IV38_GL000692</name>
    <name evidence="7" type="ORF">IV40_GL000529</name>
</gene>
<dbReference type="STRING" id="81857.IV38_GL000692"/>
<protein>
    <submittedName>
        <fullName evidence="6">Glycosyltransferase</fullName>
    </submittedName>
</protein>
<dbReference type="NCBIfam" id="TIGR03111">
    <property type="entry name" value="glyc2_xrt_Gpos1"/>
    <property type="match status" value="1"/>
</dbReference>
<comment type="caution">
    <text evidence="6">The sequence shown here is derived from an EMBL/GenBank/DDBJ whole genome shotgun (WGS) entry which is preliminary data.</text>
</comment>
<evidence type="ECO:0000313" key="7">
    <source>
        <dbReference type="EMBL" id="KRN29931.1"/>
    </source>
</evidence>
<keyword evidence="2" id="KW-0328">Glycosyltransferase</keyword>
<dbReference type="Proteomes" id="UP000051645">
    <property type="component" value="Unassembled WGS sequence"/>
</dbReference>
<evidence type="ECO:0000313" key="9">
    <source>
        <dbReference type="Proteomes" id="UP000051751"/>
    </source>
</evidence>
<evidence type="ECO:0000256" key="1">
    <source>
        <dbReference type="ARBA" id="ARBA00006739"/>
    </source>
</evidence>
<dbReference type="InterPro" id="IPR017542">
    <property type="entry name" value="XrtG-assoc_glycosyltfrase"/>
</dbReference>
<dbReference type="AlphaFoldDB" id="A0A0R2FHR5"/>
<feature type="transmembrane region" description="Helical" evidence="4">
    <location>
        <begin position="323"/>
        <end position="342"/>
    </location>
</feature>
<dbReference type="PANTHER" id="PTHR43630:SF1">
    <property type="entry name" value="POLY-BETA-1,6-N-ACETYL-D-GLUCOSAMINE SYNTHASE"/>
    <property type="match status" value="1"/>
</dbReference>
<keyword evidence="4" id="KW-0812">Transmembrane</keyword>
<dbReference type="Gene3D" id="3.90.550.10">
    <property type="entry name" value="Spore Coat Polysaccharide Biosynthesis Protein SpsA, Chain A"/>
    <property type="match status" value="1"/>
</dbReference>
<dbReference type="RefSeq" id="WP_057771154.1">
    <property type="nucleotide sequence ID" value="NZ_JQAT01000010.1"/>
</dbReference>
<feature type="transmembrane region" description="Helical" evidence="4">
    <location>
        <begin position="388"/>
        <end position="409"/>
    </location>
</feature>
<evidence type="ECO:0000256" key="2">
    <source>
        <dbReference type="ARBA" id="ARBA00022676"/>
    </source>
</evidence>
<keyword evidence="8" id="KW-1185">Reference proteome</keyword>
<dbReference type="PATRIC" id="fig|81857.3.peg.696"/>
<dbReference type="Pfam" id="PF00535">
    <property type="entry name" value="Glycos_transf_2"/>
    <property type="match status" value="1"/>
</dbReference>
<dbReference type="EMBL" id="JQAZ01000010">
    <property type="protein sequence ID" value="KRN29931.1"/>
    <property type="molecule type" value="Genomic_DNA"/>
</dbReference>
<dbReference type="InterPro" id="IPR029044">
    <property type="entry name" value="Nucleotide-diphossugar_trans"/>
</dbReference>
<proteinExistence type="inferred from homology"/>
<reference evidence="8 9" key="1">
    <citation type="journal article" date="2015" name="Genome Announc.">
        <title>Expanding the biotechnology potential of lactobacilli through comparative genomics of 213 strains and associated genera.</title>
        <authorList>
            <person name="Sun Z."/>
            <person name="Harris H.M."/>
            <person name="McCann A."/>
            <person name="Guo C."/>
            <person name="Argimon S."/>
            <person name="Zhang W."/>
            <person name="Yang X."/>
            <person name="Jeffery I.B."/>
            <person name="Cooney J.C."/>
            <person name="Kagawa T.F."/>
            <person name="Liu W."/>
            <person name="Song Y."/>
            <person name="Salvetti E."/>
            <person name="Wrobel A."/>
            <person name="Rasinkangas P."/>
            <person name="Parkhill J."/>
            <person name="Rea M.C."/>
            <person name="O'Sullivan O."/>
            <person name="Ritari J."/>
            <person name="Douillard F.P."/>
            <person name="Paul Ross R."/>
            <person name="Yang R."/>
            <person name="Briner A.E."/>
            <person name="Felis G.E."/>
            <person name="de Vos W.M."/>
            <person name="Barrangou R."/>
            <person name="Klaenhammer T.R."/>
            <person name="Caufield P.W."/>
            <person name="Cui Y."/>
            <person name="Zhang H."/>
            <person name="O'Toole P.W."/>
        </authorList>
    </citation>
    <scope>NUCLEOTIDE SEQUENCE [LARGE SCALE GENOMIC DNA]</scope>
    <source>
        <strain evidence="6 9">ATCC BAA-66</strain>
        <strain evidence="7 8">DSM 13344</strain>
    </source>
</reference>
<feature type="transmembrane region" description="Helical" evidence="4">
    <location>
        <begin position="354"/>
        <end position="376"/>
    </location>
</feature>
<dbReference type="GO" id="GO:0016757">
    <property type="term" value="F:glycosyltransferase activity"/>
    <property type="evidence" value="ECO:0007669"/>
    <property type="project" value="UniProtKB-KW"/>
</dbReference>
<feature type="transmembrane region" description="Helical" evidence="4">
    <location>
        <begin position="12"/>
        <end position="35"/>
    </location>
</feature>
<evidence type="ECO:0000256" key="3">
    <source>
        <dbReference type="ARBA" id="ARBA00022679"/>
    </source>
</evidence>
<dbReference type="CDD" id="cd06423">
    <property type="entry name" value="CESA_like"/>
    <property type="match status" value="1"/>
</dbReference>
<keyword evidence="4" id="KW-0472">Membrane</keyword>
<feature type="domain" description="Glycosyltransferase 2-like" evidence="5">
    <location>
        <begin position="57"/>
        <end position="232"/>
    </location>
</feature>
<sequence length="447" mass="52024">MHAILTMTFFQMGFWLTWAIIPLLIEILPALYSAVRLIIKSRHRIPPLVPENFPFITIIIPIYNSADTLYRCIESVAESTYPTSQIQILLADNQSSDDSYAVAQKAAHYFDDLNMQYFQTEQGKAKALNAAIFAALGTYVINIDSDGILEKHALVNTILEFERKPKVAAMTGTILPQKRDIEDTRNPFKRLLRDNEYVEYAQAFLAGRQIENDQNHLFTLSGAFSAFRRSALLQTQLYDVATVGEDTELTFQIRNQFKHGLDFCATAIFYVEPISGWAELYTQRQRWQRGELEVMHHFAGAHAQLRNFFRNFLVRRLMLDHTFMFPKMIWLFASFVLLFFGYSGETLATSYLVIYWLYVFITAVNFISVMLTLRSFLDEERFFLSRWWVIFTLPLYNFICSWIRLIGIINAATKASEWNTTKASDESHQFRQVIKGDWRKLKEKRGE</sequence>
<dbReference type="SUPFAM" id="SSF53448">
    <property type="entry name" value="Nucleotide-diphospho-sugar transferases"/>
    <property type="match status" value="1"/>
</dbReference>
<evidence type="ECO:0000256" key="4">
    <source>
        <dbReference type="SAM" id="Phobius"/>
    </source>
</evidence>
<evidence type="ECO:0000259" key="5">
    <source>
        <dbReference type="Pfam" id="PF00535"/>
    </source>
</evidence>
<keyword evidence="3 6" id="KW-0808">Transferase</keyword>
<dbReference type="PANTHER" id="PTHR43630">
    <property type="entry name" value="POLY-BETA-1,6-N-ACETYL-D-GLUCOSAMINE SYNTHASE"/>
    <property type="match status" value="1"/>
</dbReference>
<dbReference type="InterPro" id="IPR001173">
    <property type="entry name" value="Glyco_trans_2-like"/>
</dbReference>
<accession>A0A0R2FHR5</accession>
<dbReference type="EMBL" id="JQAT01000010">
    <property type="protein sequence ID" value="KRN27286.1"/>
    <property type="molecule type" value="Genomic_DNA"/>
</dbReference>
<dbReference type="Proteomes" id="UP000051751">
    <property type="component" value="Unassembled WGS sequence"/>
</dbReference>
<name>A0A0R2FHR5_9LACO</name>
<comment type="similarity">
    <text evidence="1">Belongs to the glycosyltransferase 2 family.</text>
</comment>
<evidence type="ECO:0000313" key="8">
    <source>
        <dbReference type="Proteomes" id="UP000051645"/>
    </source>
</evidence>
<evidence type="ECO:0000313" key="6">
    <source>
        <dbReference type="EMBL" id="KRN27286.1"/>
    </source>
</evidence>
<keyword evidence="4" id="KW-1133">Transmembrane helix</keyword>